<evidence type="ECO:0000313" key="9">
    <source>
        <dbReference type="EMBL" id="TDP87661.1"/>
    </source>
</evidence>
<comment type="similarity">
    <text evidence="2">Belongs to the UPF0283 family.</text>
</comment>
<keyword evidence="7 8" id="KW-0472">Membrane</keyword>
<evidence type="ECO:0000256" key="5">
    <source>
        <dbReference type="ARBA" id="ARBA00022692"/>
    </source>
</evidence>
<evidence type="ECO:0000256" key="4">
    <source>
        <dbReference type="ARBA" id="ARBA00022519"/>
    </source>
</evidence>
<keyword evidence="4" id="KW-0997">Cell inner membrane</keyword>
<comment type="subcellular location">
    <subcellularLocation>
        <location evidence="1">Cell inner membrane</location>
        <topology evidence="1">Multi-pass membrane protein</topology>
    </subcellularLocation>
</comment>
<dbReference type="EMBL" id="SNXY01000006">
    <property type="protein sequence ID" value="TDP87661.1"/>
    <property type="molecule type" value="Genomic_DNA"/>
</dbReference>
<evidence type="ECO:0000256" key="3">
    <source>
        <dbReference type="ARBA" id="ARBA00022475"/>
    </source>
</evidence>
<feature type="transmembrane region" description="Helical" evidence="8">
    <location>
        <begin position="64"/>
        <end position="82"/>
    </location>
</feature>
<evidence type="ECO:0000313" key="10">
    <source>
        <dbReference type="Proteomes" id="UP000294547"/>
    </source>
</evidence>
<organism evidence="9 10">
    <name type="scientific">Oharaeibacter diazotrophicus</name>
    <dbReference type="NCBI Taxonomy" id="1920512"/>
    <lineage>
        <taxon>Bacteria</taxon>
        <taxon>Pseudomonadati</taxon>
        <taxon>Pseudomonadota</taxon>
        <taxon>Alphaproteobacteria</taxon>
        <taxon>Hyphomicrobiales</taxon>
        <taxon>Pleomorphomonadaceae</taxon>
        <taxon>Oharaeibacter</taxon>
    </lineage>
</organism>
<gene>
    <name evidence="9" type="ORF">EDD54_1560</name>
</gene>
<sequence length="341" mass="35262">MTGTPRKPAAFRIDGEGVVVVPAGEAPPAHARIVVEPEVDGAADDTAPLPVPLPKRRGPRWGRLLWTGLGGLVSLGIGLAVDRLIRDLFERADWLGWLGLALAALVAVGAVGLVVREVAGILRVERIDRLRAEAEAAAAADDDARAGKVVRDLVALYADRPETAAGRAAIAGHLREVIDGRDLVGLAEAEVLAPLDAAARRLVSDAAKRVSVVTAVSPRAIVDVIFVLVAVLGLVRRLADLYGGRPGLVGFVRLTRHVVGHLAVTGGMAVGDGLVQQIVGHGLAARLSARLGEGVVNGLLTARVGLAAIDVCRPLPFASLPRPGVSDVMGGILSRAEKGEG</sequence>
<comment type="caution">
    <text evidence="9">The sequence shown here is derived from an EMBL/GenBank/DDBJ whole genome shotgun (WGS) entry which is preliminary data.</text>
</comment>
<keyword evidence="6 8" id="KW-1133">Transmembrane helix</keyword>
<dbReference type="InterPro" id="IPR021147">
    <property type="entry name" value="DUF697"/>
</dbReference>
<feature type="transmembrane region" description="Helical" evidence="8">
    <location>
        <begin position="210"/>
        <end position="235"/>
    </location>
</feature>
<dbReference type="GO" id="GO:0005886">
    <property type="term" value="C:plasma membrane"/>
    <property type="evidence" value="ECO:0007669"/>
    <property type="project" value="UniProtKB-SubCell"/>
</dbReference>
<dbReference type="NCBIfam" id="TIGR01620">
    <property type="entry name" value="hyp_HI0043"/>
    <property type="match status" value="1"/>
</dbReference>
<dbReference type="RefSeq" id="WP_126541615.1">
    <property type="nucleotide sequence ID" value="NZ_BSPM01000008.1"/>
</dbReference>
<dbReference type="AlphaFoldDB" id="A0A4R6RLW5"/>
<evidence type="ECO:0000256" key="6">
    <source>
        <dbReference type="ARBA" id="ARBA00022989"/>
    </source>
</evidence>
<feature type="transmembrane region" description="Helical" evidence="8">
    <location>
        <begin position="94"/>
        <end position="115"/>
    </location>
</feature>
<evidence type="ECO:0000256" key="7">
    <source>
        <dbReference type="ARBA" id="ARBA00023136"/>
    </source>
</evidence>
<name>A0A4R6RLW5_9HYPH</name>
<dbReference type="Proteomes" id="UP000294547">
    <property type="component" value="Unassembled WGS sequence"/>
</dbReference>
<keyword evidence="5 8" id="KW-0812">Transmembrane</keyword>
<reference evidence="9 10" key="1">
    <citation type="submission" date="2019-03" db="EMBL/GenBank/DDBJ databases">
        <title>Genomic Encyclopedia of Type Strains, Phase IV (KMG-IV): sequencing the most valuable type-strain genomes for metagenomic binning, comparative biology and taxonomic classification.</title>
        <authorList>
            <person name="Goeker M."/>
        </authorList>
    </citation>
    <scope>NUCLEOTIDE SEQUENCE [LARGE SCALE GENOMIC DNA]</scope>
    <source>
        <strain evidence="9 10">DSM 102969</strain>
    </source>
</reference>
<dbReference type="PANTHER" id="PTHR39342:SF1">
    <property type="entry name" value="UPF0283 MEMBRANE PROTEIN YCJF"/>
    <property type="match status" value="1"/>
</dbReference>
<keyword evidence="3" id="KW-1003">Cell membrane</keyword>
<evidence type="ECO:0000256" key="1">
    <source>
        <dbReference type="ARBA" id="ARBA00004429"/>
    </source>
</evidence>
<proteinExistence type="inferred from homology"/>
<accession>A0A4R6RLW5</accession>
<dbReference type="OrthoDB" id="9816060at2"/>
<protein>
    <submittedName>
        <fullName evidence="9">Putative membrane protein</fullName>
    </submittedName>
</protein>
<dbReference type="PANTHER" id="PTHR39342">
    <property type="entry name" value="UPF0283 MEMBRANE PROTEIN YCJF"/>
    <property type="match status" value="1"/>
</dbReference>
<dbReference type="InterPro" id="IPR006507">
    <property type="entry name" value="UPF0283"/>
</dbReference>
<dbReference type="Pfam" id="PF05128">
    <property type="entry name" value="DUF697"/>
    <property type="match status" value="1"/>
</dbReference>
<evidence type="ECO:0000256" key="8">
    <source>
        <dbReference type="SAM" id="Phobius"/>
    </source>
</evidence>
<keyword evidence="10" id="KW-1185">Reference proteome</keyword>
<evidence type="ECO:0000256" key="2">
    <source>
        <dbReference type="ARBA" id="ARBA00008255"/>
    </source>
</evidence>